<dbReference type="Proteomes" id="UP000279994">
    <property type="component" value="Unassembled WGS sequence"/>
</dbReference>
<dbReference type="GO" id="GO:0012506">
    <property type="term" value="C:vesicle membrane"/>
    <property type="evidence" value="ECO:0007669"/>
    <property type="project" value="InterPro"/>
</dbReference>
<reference evidence="3 4" key="1">
    <citation type="submission" date="2018-11" db="EMBL/GenBank/DDBJ databases">
        <authorList>
            <person name="Li F."/>
        </authorList>
    </citation>
    <scope>NUCLEOTIDE SEQUENCE [LARGE SCALE GENOMIC DNA]</scope>
    <source>
        <strain evidence="3 4">Gsoil 818</strain>
    </source>
</reference>
<dbReference type="InterPro" id="IPR000638">
    <property type="entry name" value="Gas-vesicle_GvpA-like"/>
</dbReference>
<dbReference type="GO" id="GO:0005198">
    <property type="term" value="F:structural molecule activity"/>
    <property type="evidence" value="ECO:0007669"/>
    <property type="project" value="InterPro"/>
</dbReference>
<dbReference type="GO" id="GO:0031411">
    <property type="term" value="C:gas vesicle"/>
    <property type="evidence" value="ECO:0007669"/>
    <property type="project" value="UniProtKB-SubCell"/>
</dbReference>
<protein>
    <submittedName>
        <fullName evidence="3">Gas vesicle protein</fullName>
    </submittedName>
</protein>
<keyword evidence="4" id="KW-1185">Reference proteome</keyword>
<evidence type="ECO:0000256" key="2">
    <source>
        <dbReference type="ARBA" id="ARBA00035108"/>
    </source>
</evidence>
<evidence type="ECO:0000313" key="3">
    <source>
        <dbReference type="EMBL" id="RNM12833.1"/>
    </source>
</evidence>
<dbReference type="EMBL" id="RJSF01000044">
    <property type="protein sequence ID" value="RNM12833.1"/>
    <property type="molecule type" value="Genomic_DNA"/>
</dbReference>
<sequence>MDRIPSGEQVALVDLVDRLIGGGVVVTGDVVLSLAGVDLVYLGLRLVLAPAHRVGPAVVTSPTPAGGAVR</sequence>
<evidence type="ECO:0000256" key="1">
    <source>
        <dbReference type="ARBA" id="ARBA00022987"/>
    </source>
</evidence>
<dbReference type="OrthoDB" id="3790311at2"/>
<organism evidence="3 4">
    <name type="scientific">Nocardioides pocheonensis</name>
    <dbReference type="NCBI Taxonomy" id="661485"/>
    <lineage>
        <taxon>Bacteria</taxon>
        <taxon>Bacillati</taxon>
        <taxon>Actinomycetota</taxon>
        <taxon>Actinomycetes</taxon>
        <taxon>Propionibacteriales</taxon>
        <taxon>Nocardioidaceae</taxon>
        <taxon>Nocardioides</taxon>
    </lineage>
</organism>
<dbReference type="AlphaFoldDB" id="A0A3N0GK44"/>
<accession>A0A3N0GK44</accession>
<name>A0A3N0GK44_9ACTN</name>
<proteinExistence type="predicted"/>
<keyword evidence="1" id="KW-0304">Gas vesicle</keyword>
<dbReference type="Pfam" id="PF00741">
    <property type="entry name" value="Gas_vesicle"/>
    <property type="match status" value="1"/>
</dbReference>
<gene>
    <name evidence="3" type="ORF">EFL26_19085</name>
</gene>
<comment type="caution">
    <text evidence="3">The sequence shown here is derived from an EMBL/GenBank/DDBJ whole genome shotgun (WGS) entry which is preliminary data.</text>
</comment>
<evidence type="ECO:0000313" key="4">
    <source>
        <dbReference type="Proteomes" id="UP000279994"/>
    </source>
</evidence>
<comment type="subcellular location">
    <subcellularLocation>
        <location evidence="2">Gas vesicle</location>
    </subcellularLocation>
</comment>